<dbReference type="GO" id="GO:0042760">
    <property type="term" value="P:very long-chain fatty acid catabolic process"/>
    <property type="evidence" value="ECO:0000318"/>
    <property type="project" value="GO_Central"/>
</dbReference>
<feature type="domain" description="ABC transmembrane type-1" evidence="10">
    <location>
        <begin position="15"/>
        <end position="322"/>
    </location>
</feature>
<keyword evidence="7 8" id="KW-0472">Membrane</keyword>
<dbReference type="KEGG" id="tad:TRIADDRAFT_33837"/>
<keyword evidence="12" id="KW-1185">Reference proteome</keyword>
<feature type="transmembrane region" description="Helical" evidence="8">
    <location>
        <begin position="253"/>
        <end position="274"/>
    </location>
</feature>
<evidence type="ECO:0000256" key="5">
    <source>
        <dbReference type="ARBA" id="ARBA00022840"/>
    </source>
</evidence>
<dbReference type="Proteomes" id="UP000009022">
    <property type="component" value="Unassembled WGS sequence"/>
</dbReference>
<evidence type="ECO:0000256" key="6">
    <source>
        <dbReference type="ARBA" id="ARBA00022989"/>
    </source>
</evidence>
<dbReference type="InterPro" id="IPR011527">
    <property type="entry name" value="ABC1_TM_dom"/>
</dbReference>
<dbReference type="InterPro" id="IPR025662">
    <property type="entry name" value="Sigma_54_int_dom_ATP-bd_1"/>
</dbReference>
<dbReference type="GO" id="GO:0006635">
    <property type="term" value="P:fatty acid beta-oxidation"/>
    <property type="evidence" value="ECO:0000318"/>
    <property type="project" value="GO_Central"/>
</dbReference>
<dbReference type="InterPro" id="IPR036640">
    <property type="entry name" value="ABC1_TM_sf"/>
</dbReference>
<evidence type="ECO:0008006" key="13">
    <source>
        <dbReference type="Google" id="ProtNLM"/>
    </source>
</evidence>
<dbReference type="GO" id="GO:0007031">
    <property type="term" value="P:peroxisome organization"/>
    <property type="evidence" value="ECO:0000318"/>
    <property type="project" value="GO_Central"/>
</dbReference>
<dbReference type="CDD" id="cd03223">
    <property type="entry name" value="ABCD_peroxisomal_ALDP"/>
    <property type="match status" value="1"/>
</dbReference>
<evidence type="ECO:0000256" key="4">
    <source>
        <dbReference type="ARBA" id="ARBA00022741"/>
    </source>
</evidence>
<dbReference type="GO" id="GO:0005778">
    <property type="term" value="C:peroxisomal membrane"/>
    <property type="evidence" value="ECO:0000318"/>
    <property type="project" value="GO_Central"/>
</dbReference>
<dbReference type="GO" id="GO:0015910">
    <property type="term" value="P:long-chain fatty acid import into peroxisome"/>
    <property type="evidence" value="ECO:0000318"/>
    <property type="project" value="GO_Central"/>
</dbReference>
<dbReference type="CTD" id="6759484"/>
<dbReference type="GeneID" id="6759484"/>
<dbReference type="SUPFAM" id="SSF52540">
    <property type="entry name" value="P-loop containing nucleoside triphosphate hydrolases"/>
    <property type="match status" value="1"/>
</dbReference>
<dbReference type="STRING" id="10228.B3SDE8"/>
<dbReference type="GO" id="GO:0005524">
    <property type="term" value="F:ATP binding"/>
    <property type="evidence" value="ECO:0000318"/>
    <property type="project" value="GO_Central"/>
</dbReference>
<dbReference type="InterPro" id="IPR003593">
    <property type="entry name" value="AAA+_ATPase"/>
</dbReference>
<dbReference type="EMBL" id="DS985278">
    <property type="protein sequence ID" value="EDV19259.1"/>
    <property type="molecule type" value="Genomic_DNA"/>
</dbReference>
<proteinExistence type="inferred from homology"/>
<keyword evidence="5" id="KW-0067">ATP-binding</keyword>
<feature type="transmembrane region" description="Helical" evidence="8">
    <location>
        <begin position="63"/>
        <end position="81"/>
    </location>
</feature>
<dbReference type="InParanoid" id="B3SDE8"/>
<dbReference type="GO" id="GO:0140359">
    <property type="term" value="F:ABC-type transporter activity"/>
    <property type="evidence" value="ECO:0007669"/>
    <property type="project" value="InterPro"/>
</dbReference>
<dbReference type="OrthoDB" id="422637at2759"/>
<evidence type="ECO:0000259" key="10">
    <source>
        <dbReference type="PROSITE" id="PS50929"/>
    </source>
</evidence>
<dbReference type="GO" id="GO:0016887">
    <property type="term" value="F:ATP hydrolysis activity"/>
    <property type="evidence" value="ECO:0007669"/>
    <property type="project" value="InterPro"/>
</dbReference>
<sequence length="584" mass="66550">DRRFLRRLYLILTKVVFSSWLTSTSFLLFLLLGASIIEEWIIYQVGLIPSHFYTVLTERDANGFYRLIWISVVYIITTATAKGARIYVSQVLYVTSRRILSLQLHKKYFDDDSYYQLHFLHPEIDNPDQRISQDVDRFCQKMSTIIPKIIVSVFVISYYTYQTYVSAGYTGPVSIYTYFIACAIINRFIIARLVKIIVLQEQCEGDFRYRHMLIRSNAECIAFSHGGYTEGVKTNSKLQNLLATQYKLVNKELILHLFVNLFDYLGSIMSYMIIGFPIINGMYDGVSDISSIISKNSFFSLYLINSFSQLMDLSAGLSDLAGYTHRLSNNSELESLSLNCNNLQPETRISEDIHIGTNDESLTAFFIKRISYVAPGGTNYLVEDLNLQIKVGENLLINGDTGTGKSSLLRILAGLWLPSKGSIIRNPFYNIMFVPQRAYLTDGSLRQQIMYPLNDISNVPSLIDESRFLSALDLTGLYHIVERTGGLDSLPSANWLEILSPGEVQRLMFARLFYHQPSIAIVDEATSALDIETESQLYETCRQLNITMISVGHRSNLNKFHSRRLKLDESGSWTVEDISQTVVE</sequence>
<dbReference type="SUPFAM" id="SSF90123">
    <property type="entry name" value="ABC transporter transmembrane region"/>
    <property type="match status" value="1"/>
</dbReference>
<evidence type="ECO:0000259" key="9">
    <source>
        <dbReference type="PROSITE" id="PS50893"/>
    </source>
</evidence>
<comment type="similarity">
    <text evidence="1">Belongs to the ABC transporter superfamily. ABCD family. Peroxisomal fatty acyl CoA transporter (TC 3.A.1.203) subfamily.</text>
</comment>
<dbReference type="Gene3D" id="3.40.50.300">
    <property type="entry name" value="P-loop containing nucleotide triphosphate hydrolases"/>
    <property type="match status" value="1"/>
</dbReference>
<keyword evidence="4" id="KW-0547">Nucleotide-binding</keyword>
<dbReference type="Pfam" id="PF06472">
    <property type="entry name" value="ABC_membrane_2"/>
    <property type="match status" value="1"/>
</dbReference>
<feature type="transmembrane region" description="Helical" evidence="8">
    <location>
        <begin position="173"/>
        <end position="190"/>
    </location>
</feature>
<keyword evidence="3 8" id="KW-0812">Transmembrane</keyword>
<dbReference type="InterPro" id="IPR050835">
    <property type="entry name" value="ABC_transporter_sub-D"/>
</dbReference>
<protein>
    <recommendedName>
        <fullName evidence="13">ABC transporter domain-containing protein</fullName>
    </recommendedName>
</protein>
<accession>B3SDE8</accession>
<name>B3SDE8_TRIAD</name>
<evidence type="ECO:0000256" key="1">
    <source>
        <dbReference type="ARBA" id="ARBA00008575"/>
    </source>
</evidence>
<dbReference type="PhylomeDB" id="B3SDE8"/>
<dbReference type="PROSITE" id="PS00675">
    <property type="entry name" value="SIGMA54_INTERACT_1"/>
    <property type="match status" value="1"/>
</dbReference>
<dbReference type="InterPro" id="IPR003439">
    <property type="entry name" value="ABC_transporter-like_ATP-bd"/>
</dbReference>
<dbReference type="PANTHER" id="PTHR11384:SF59">
    <property type="entry name" value="LYSOSOMAL COBALAMIN TRANSPORTER ABCD4"/>
    <property type="match status" value="1"/>
</dbReference>
<dbReference type="InterPro" id="IPR027417">
    <property type="entry name" value="P-loop_NTPase"/>
</dbReference>
<dbReference type="RefSeq" id="XP_002118256.1">
    <property type="nucleotide sequence ID" value="XM_002118220.1"/>
</dbReference>
<dbReference type="AlphaFoldDB" id="B3SDE8"/>
<evidence type="ECO:0000313" key="12">
    <source>
        <dbReference type="Proteomes" id="UP000009022"/>
    </source>
</evidence>
<keyword evidence="2" id="KW-0813">Transport</keyword>
<evidence type="ECO:0000256" key="7">
    <source>
        <dbReference type="ARBA" id="ARBA00023136"/>
    </source>
</evidence>
<evidence type="ECO:0000256" key="2">
    <source>
        <dbReference type="ARBA" id="ARBA00022448"/>
    </source>
</evidence>
<reference evidence="11 12" key="1">
    <citation type="journal article" date="2008" name="Nature">
        <title>The Trichoplax genome and the nature of placozoans.</title>
        <authorList>
            <person name="Srivastava M."/>
            <person name="Begovic E."/>
            <person name="Chapman J."/>
            <person name="Putnam N.H."/>
            <person name="Hellsten U."/>
            <person name="Kawashima T."/>
            <person name="Kuo A."/>
            <person name="Mitros T."/>
            <person name="Salamov A."/>
            <person name="Carpenter M.L."/>
            <person name="Signorovitch A.Y."/>
            <person name="Moreno M.A."/>
            <person name="Kamm K."/>
            <person name="Grimwood J."/>
            <person name="Schmutz J."/>
            <person name="Shapiro H."/>
            <person name="Grigoriev I.V."/>
            <person name="Buss L.W."/>
            <person name="Schierwater B."/>
            <person name="Dellaporta S.L."/>
            <person name="Rokhsar D.S."/>
        </authorList>
    </citation>
    <scope>NUCLEOTIDE SEQUENCE [LARGE SCALE GENOMIC DNA]</scope>
    <source>
        <strain evidence="11 12">Grell-BS-1999</strain>
    </source>
</reference>
<organism evidence="11 12">
    <name type="scientific">Trichoplax adhaerens</name>
    <name type="common">Trichoplax reptans</name>
    <dbReference type="NCBI Taxonomy" id="10228"/>
    <lineage>
        <taxon>Eukaryota</taxon>
        <taxon>Metazoa</taxon>
        <taxon>Placozoa</taxon>
        <taxon>Uniplacotomia</taxon>
        <taxon>Trichoplacea</taxon>
        <taxon>Trichoplacidae</taxon>
        <taxon>Trichoplax</taxon>
    </lineage>
</organism>
<feature type="transmembrane region" description="Helical" evidence="8">
    <location>
        <begin position="20"/>
        <end position="43"/>
    </location>
</feature>
<dbReference type="PROSITE" id="PS50893">
    <property type="entry name" value="ABC_TRANSPORTER_2"/>
    <property type="match status" value="1"/>
</dbReference>
<dbReference type="GO" id="GO:0042626">
    <property type="term" value="F:ATPase-coupled transmembrane transporter activity"/>
    <property type="evidence" value="ECO:0000318"/>
    <property type="project" value="GO_Central"/>
</dbReference>
<feature type="domain" description="ABC transporter" evidence="9">
    <location>
        <begin position="367"/>
        <end position="584"/>
    </location>
</feature>
<dbReference type="HOGENOM" id="CLU_007587_7_0_1"/>
<feature type="non-terminal residue" evidence="11">
    <location>
        <position position="1"/>
    </location>
</feature>
<dbReference type="GO" id="GO:0005324">
    <property type="term" value="F:long-chain fatty acid transmembrane transporter activity"/>
    <property type="evidence" value="ECO:0000318"/>
    <property type="project" value="GO_Central"/>
</dbReference>
<evidence type="ECO:0000313" key="11">
    <source>
        <dbReference type="EMBL" id="EDV19259.1"/>
    </source>
</evidence>
<dbReference type="PROSITE" id="PS50929">
    <property type="entry name" value="ABC_TM1F"/>
    <property type="match status" value="1"/>
</dbReference>
<dbReference type="OMA" id="KQFHDME"/>
<dbReference type="SMART" id="SM00382">
    <property type="entry name" value="AAA"/>
    <property type="match status" value="1"/>
</dbReference>
<evidence type="ECO:0000256" key="3">
    <source>
        <dbReference type="ARBA" id="ARBA00022692"/>
    </source>
</evidence>
<dbReference type="PANTHER" id="PTHR11384">
    <property type="entry name" value="ATP-BINDING CASSETTE, SUB-FAMILY D MEMBER"/>
    <property type="match status" value="1"/>
</dbReference>
<dbReference type="Pfam" id="PF00005">
    <property type="entry name" value="ABC_tran"/>
    <property type="match status" value="1"/>
</dbReference>
<dbReference type="Gene3D" id="1.20.1560.10">
    <property type="entry name" value="ABC transporter type 1, transmembrane domain"/>
    <property type="match status" value="1"/>
</dbReference>
<feature type="transmembrane region" description="Helical" evidence="8">
    <location>
        <begin position="145"/>
        <end position="161"/>
    </location>
</feature>
<evidence type="ECO:0000256" key="8">
    <source>
        <dbReference type="SAM" id="Phobius"/>
    </source>
</evidence>
<dbReference type="eggNOG" id="KOG0060">
    <property type="taxonomic scope" value="Eukaryota"/>
</dbReference>
<keyword evidence="6 8" id="KW-1133">Transmembrane helix</keyword>
<dbReference type="FunCoup" id="B3SDE8">
    <property type="interactions" value="1523"/>
</dbReference>
<gene>
    <name evidence="11" type="ORF">TRIADDRAFT_33837</name>
</gene>